<proteinExistence type="predicted"/>
<keyword evidence="3" id="KW-1185">Reference proteome</keyword>
<dbReference type="EMBL" id="BRXS01000003">
    <property type="protein sequence ID" value="GLC25676.1"/>
    <property type="molecule type" value="Genomic_DNA"/>
</dbReference>
<sequence>MRRLRLFLLAAVALCVAAPAARAQLHVVVRVSPVADLAHQLDCVTGIVHVCGTADYRQLWRERFLRDAADTAAAQAWGRLRARYAVDYRIDTASTDAVGREHRHVSLSQRWRLAGLQARSWEDYDERLALLLLPRDRARVATITAHFRPRFLAWWEAESRDRLTRGRDSVAALLDGPELRGLLAGARRFYDATGPGTDTVTLTLVSRPGLVRGSTNAEVVEGWAVQELTPTASAARETGVTLHEVAHLMLSLATDTTRAAVAAGLARAGVEGRAVRSLLDEGLATAFGNGLVERTVRPVATWAAYVERPLSFYNDDVIDVAGKALMPVLDSLLRAGATLREPATLDAIRRAVATAMGPRLLSPRALLHDVWGFVDDGVAEPFAVTRALQRGLRAGNFSLGVDSTGGMPTETLARDPWIGAVVVAPPRALTTLAARGAFRASEVAAIRRAAAAGPVLYGARRANGARTWVVVARSSKEALPLVERMIALDRDVDGVVRVP</sequence>
<name>A0AA37V6R5_9BACT</name>
<gene>
    <name evidence="2" type="ORF">rosag_21890</name>
</gene>
<dbReference type="AlphaFoldDB" id="A0AA37V6R5"/>
<evidence type="ECO:0000256" key="1">
    <source>
        <dbReference type="SAM" id="SignalP"/>
    </source>
</evidence>
<comment type="caution">
    <text evidence="2">The sequence shown here is derived from an EMBL/GenBank/DDBJ whole genome shotgun (WGS) entry which is preliminary data.</text>
</comment>
<feature type="signal peptide" evidence="1">
    <location>
        <begin position="1"/>
        <end position="23"/>
    </location>
</feature>
<organism evidence="2 3">
    <name type="scientific">Roseisolibacter agri</name>
    <dbReference type="NCBI Taxonomy" id="2014610"/>
    <lineage>
        <taxon>Bacteria</taxon>
        <taxon>Pseudomonadati</taxon>
        <taxon>Gemmatimonadota</taxon>
        <taxon>Gemmatimonadia</taxon>
        <taxon>Gemmatimonadales</taxon>
        <taxon>Gemmatimonadaceae</taxon>
        <taxon>Roseisolibacter</taxon>
    </lineage>
</organism>
<feature type="chain" id="PRO_5041345045" evidence="1">
    <location>
        <begin position="24"/>
        <end position="499"/>
    </location>
</feature>
<evidence type="ECO:0000313" key="3">
    <source>
        <dbReference type="Proteomes" id="UP001161325"/>
    </source>
</evidence>
<dbReference type="Proteomes" id="UP001161325">
    <property type="component" value="Unassembled WGS sequence"/>
</dbReference>
<reference evidence="2" key="1">
    <citation type="submission" date="2022-08" db="EMBL/GenBank/DDBJ databases">
        <title>Draft genome sequencing of Roseisolibacter agri AW1220.</title>
        <authorList>
            <person name="Tobiishi Y."/>
            <person name="Tonouchi A."/>
        </authorList>
    </citation>
    <scope>NUCLEOTIDE SEQUENCE</scope>
    <source>
        <strain evidence="2">AW1220</strain>
    </source>
</reference>
<protein>
    <submittedName>
        <fullName evidence="2">Uncharacterized protein</fullName>
    </submittedName>
</protein>
<dbReference type="RefSeq" id="WP_284350132.1">
    <property type="nucleotide sequence ID" value="NZ_BRXS01000003.1"/>
</dbReference>
<accession>A0AA37V6R5</accession>
<evidence type="ECO:0000313" key="2">
    <source>
        <dbReference type="EMBL" id="GLC25676.1"/>
    </source>
</evidence>
<keyword evidence="1" id="KW-0732">Signal</keyword>